<dbReference type="Proteomes" id="UP001590951">
    <property type="component" value="Unassembled WGS sequence"/>
</dbReference>
<comment type="function">
    <text evidence="4">Required for box C/D snoRNAs accumulation involved in snoRNA processing, snoRNA transport to the nucleolus and ribosome biogenesis.</text>
</comment>
<evidence type="ECO:0000256" key="4">
    <source>
        <dbReference type="ARBA" id="ARBA00049598"/>
    </source>
</evidence>
<dbReference type="SUPFAM" id="SSF144232">
    <property type="entry name" value="HIT/MYND zinc finger-like"/>
    <property type="match status" value="1"/>
</dbReference>
<feature type="region of interest" description="Disordered" evidence="7">
    <location>
        <begin position="177"/>
        <end position="210"/>
    </location>
</feature>
<comment type="caution">
    <text evidence="9">The sequence shown here is derived from an EMBL/GenBank/DDBJ whole genome shotgun (WGS) entry which is preliminary data.</text>
</comment>
<gene>
    <name evidence="9" type="ORF">ABVK25_006124</name>
</gene>
<proteinExistence type="inferred from homology"/>
<feature type="compositionally biased region" description="Basic and acidic residues" evidence="7">
    <location>
        <begin position="241"/>
        <end position="290"/>
    </location>
</feature>
<dbReference type="InterPro" id="IPR007529">
    <property type="entry name" value="Znf_HIT"/>
</dbReference>
<evidence type="ECO:0000256" key="2">
    <source>
        <dbReference type="ARBA" id="ARBA00022771"/>
    </source>
</evidence>
<organism evidence="9 10">
    <name type="scientific">Lepraria finkii</name>
    <dbReference type="NCBI Taxonomy" id="1340010"/>
    <lineage>
        <taxon>Eukaryota</taxon>
        <taxon>Fungi</taxon>
        <taxon>Dikarya</taxon>
        <taxon>Ascomycota</taxon>
        <taxon>Pezizomycotina</taxon>
        <taxon>Lecanoromycetes</taxon>
        <taxon>OSLEUM clade</taxon>
        <taxon>Lecanoromycetidae</taxon>
        <taxon>Lecanorales</taxon>
        <taxon>Lecanorineae</taxon>
        <taxon>Stereocaulaceae</taxon>
        <taxon>Lepraria</taxon>
    </lineage>
</organism>
<keyword evidence="3" id="KW-0862">Zinc</keyword>
<keyword evidence="10" id="KW-1185">Reference proteome</keyword>
<dbReference type="InterPro" id="IPR057721">
    <property type="entry name" value="BCD1_alpha/beta"/>
</dbReference>
<evidence type="ECO:0000313" key="9">
    <source>
        <dbReference type="EMBL" id="KAL2053473.1"/>
    </source>
</evidence>
<dbReference type="Pfam" id="PF25790">
    <property type="entry name" value="BCD1"/>
    <property type="match status" value="2"/>
</dbReference>
<accession>A0ABR4B6I4</accession>
<dbReference type="PANTHER" id="PTHR13483">
    <property type="entry name" value="BOX C_D SNORNA PROTEIN 1-RELATED"/>
    <property type="match status" value="1"/>
</dbReference>
<protein>
    <recommendedName>
        <fullName evidence="8">HIT-type domain-containing protein</fullName>
    </recommendedName>
</protein>
<dbReference type="Gene3D" id="3.30.60.190">
    <property type="match status" value="1"/>
</dbReference>
<sequence>MSDLLLSSLCTICHVRPYKYRCPRCSALTCSLPCIKRHKQWAQCNGLRDPTVYIKQKDLATPKGIDHDYNYLTSIERELNNAEKDATSRGVLLQEPSTKKNNMKKGEAQLEAALERCGVVIAKAPKGMTRSKQNETLVTKRKNLVWTVEWVHPDGSKALGRCPEDQSIAKAYTAHIGTLDPHRPMKKRKKNHEGLENAPINTAITNYPIQERVSSNGDDIIHERENPLGQELAVNGTPNETTKRNGEKKEIEVGTRQDKIEALEIPPQRRQEQLHPEKEGQDNERIHEEIDPSVIPTDHANDSQPKPPARSELPITTSETTQPASKISLTFHLHHPSLPSKQTVLISLSPDSNLATSLTNRLVLEFPTIYVLHRQPEDRLPDGFISEEDFFATAKKEMNAEVGLGDGLIEGYEEAEARTREPLEEGEVDEGRLLEVLGKDLKDLNGSL</sequence>
<feature type="domain" description="HIT-type" evidence="8">
    <location>
        <begin position="10"/>
        <end position="44"/>
    </location>
</feature>
<evidence type="ECO:0000256" key="1">
    <source>
        <dbReference type="ARBA" id="ARBA00022723"/>
    </source>
</evidence>
<feature type="compositionally biased region" description="Polar residues" evidence="7">
    <location>
        <begin position="199"/>
        <end position="210"/>
    </location>
</feature>
<reference evidence="9 10" key="1">
    <citation type="submission" date="2024-09" db="EMBL/GenBank/DDBJ databases">
        <title>Rethinking Asexuality: The Enigmatic Case of Functional Sexual Genes in Lepraria (Stereocaulaceae).</title>
        <authorList>
            <person name="Doellman M."/>
            <person name="Sun Y."/>
            <person name="Barcenas-Pena A."/>
            <person name="Lumbsch H.T."/>
            <person name="Grewe F."/>
        </authorList>
    </citation>
    <scope>NUCLEOTIDE SEQUENCE [LARGE SCALE GENOMIC DNA]</scope>
    <source>
        <strain evidence="9 10">Grewe 0041</strain>
    </source>
</reference>
<keyword evidence="2 6" id="KW-0863">Zinc-finger</keyword>
<comment type="similarity">
    <text evidence="5">Belongs to the BCD1 family.</text>
</comment>
<dbReference type="PANTHER" id="PTHR13483:SF11">
    <property type="entry name" value="ZINC FINGER HIT DOMAIN-CONTAINING PROTEIN 3"/>
    <property type="match status" value="1"/>
</dbReference>
<evidence type="ECO:0000259" key="8">
    <source>
        <dbReference type="PROSITE" id="PS51083"/>
    </source>
</evidence>
<evidence type="ECO:0000256" key="3">
    <source>
        <dbReference type="ARBA" id="ARBA00022833"/>
    </source>
</evidence>
<keyword evidence="1" id="KW-0479">Metal-binding</keyword>
<evidence type="ECO:0000313" key="10">
    <source>
        <dbReference type="Proteomes" id="UP001590951"/>
    </source>
</evidence>
<evidence type="ECO:0000256" key="7">
    <source>
        <dbReference type="SAM" id="MobiDB-lite"/>
    </source>
</evidence>
<feature type="region of interest" description="Disordered" evidence="7">
    <location>
        <begin position="225"/>
        <end position="322"/>
    </location>
</feature>
<dbReference type="CDD" id="cd23023">
    <property type="entry name" value="zf-HIT_BCD1"/>
    <property type="match status" value="1"/>
</dbReference>
<dbReference type="EMBL" id="JBHFEH010000020">
    <property type="protein sequence ID" value="KAL2053473.1"/>
    <property type="molecule type" value="Genomic_DNA"/>
</dbReference>
<dbReference type="PROSITE" id="PS51083">
    <property type="entry name" value="ZF_HIT"/>
    <property type="match status" value="1"/>
</dbReference>
<dbReference type="Pfam" id="PF04438">
    <property type="entry name" value="zf-HIT"/>
    <property type="match status" value="1"/>
</dbReference>
<evidence type="ECO:0000256" key="6">
    <source>
        <dbReference type="PROSITE-ProRule" id="PRU00453"/>
    </source>
</evidence>
<name>A0ABR4B6I4_9LECA</name>
<dbReference type="InterPro" id="IPR051639">
    <property type="entry name" value="BCD1"/>
</dbReference>
<evidence type="ECO:0000256" key="5">
    <source>
        <dbReference type="ARBA" id="ARBA00049654"/>
    </source>
</evidence>